<gene>
    <name evidence="1" type="ORF">H6D15_12220</name>
</gene>
<protein>
    <recommendedName>
        <fullName evidence="3">TonB-dependent receptor</fullName>
    </recommendedName>
</protein>
<sequence>MLRDVSGAGIDGAIIKISADSTVIAYAISDKGHFNVAFHTGSKKVKLIAESMGYESVENEILNMSQTCNITMKEKATELKEVVVKAPAIYQRGDTLSFHLSAYTTQSDYTLKDALKKLPGIDVEKSGNIKYLGKDISNFYIDGLDLLGGKYNIATTNIPASYVNSVQVLNNHQAVNMNKDIFSDNVAINIHMNNNARFKPIGTYEGSVGYGDDWLYQASGAGMLFKPKFQTIATLKIGNVHSFTSDEAASLFGGIEEESKAEKLMGNLSTSTPPLDQDRYASPAERMFSVNFIQKITETATLRGNVDYSYSKSQYDYDIQRNFYDGDENIIIDQGINSLSASHAPSFSIVYKNNAPTSYLNNSLFGKATFLRNDLPTTENGQALMQQQSMRDYYIGNNFSYSWRRKKLRWRLSSSVLLFNTPQVRLTVTNEGNDIHQSANSLSFQTKNLLSAIYDFKNSRFYLPLSLNYSADKMQTDLRSYRENTNNKNDMTAGQLSVAFAPRYEYTHPKRIYVFRADVPVRMDYIYNRNHIQNEKDKFSFFSVCPGIYFNYKFSSRSTFRTQVAYTRNFGDILDFLTSPVQTDNTTQKISSGILQDNQSLMANLHYDYKIPLDMWFVNADIIYQREHSNLLTSQKVASDLIQSTYLYMPNNTHNTTAQLGITKQIESIKTKISLNGLYIWRQQQAEQNNLLTTYSWQSVGISPTVTSQPCKYVELDYSGEISKTFLSYEDIKRSYWSQVHKISLKITPIHSLILSASSDIVKKDLSENQSKTTGLLDFDITWLFKAFRFNLSLQNALNQDSYSYTIYNSINTYSYNYKLRGRELLFTLAMTL</sequence>
<proteinExistence type="predicted"/>
<dbReference type="EMBL" id="JACJMO010000023">
    <property type="protein sequence ID" value="MBM6858354.1"/>
    <property type="molecule type" value="Genomic_DNA"/>
</dbReference>
<dbReference type="RefSeq" id="WP_204972758.1">
    <property type="nucleotide sequence ID" value="NZ_JAAZTS010000022.1"/>
</dbReference>
<keyword evidence="2" id="KW-1185">Reference proteome</keyword>
<organism evidence="1 2">
    <name type="scientific">Caecibacteroides pullorum</name>
    <dbReference type="NCBI Taxonomy" id="2725562"/>
    <lineage>
        <taxon>Bacteria</taxon>
        <taxon>Pseudomonadati</taxon>
        <taxon>Bacteroidota</taxon>
        <taxon>Bacteroidia</taxon>
        <taxon>Bacteroidales</taxon>
        <taxon>Bacteroidaceae</taxon>
        <taxon>Caecibacteroides</taxon>
    </lineage>
</organism>
<comment type="caution">
    <text evidence="1">The sequence shown here is derived from an EMBL/GenBank/DDBJ whole genome shotgun (WGS) entry which is preliminary data.</text>
</comment>
<evidence type="ECO:0008006" key="3">
    <source>
        <dbReference type="Google" id="ProtNLM"/>
    </source>
</evidence>
<name>A0AA40ZV69_9BACT</name>
<dbReference type="Proteomes" id="UP000698924">
    <property type="component" value="Unassembled WGS sequence"/>
</dbReference>
<evidence type="ECO:0000313" key="2">
    <source>
        <dbReference type="Proteomes" id="UP000698924"/>
    </source>
</evidence>
<dbReference type="AlphaFoldDB" id="A0AA40ZV69"/>
<dbReference type="SUPFAM" id="SSF56935">
    <property type="entry name" value="Porins"/>
    <property type="match status" value="1"/>
</dbReference>
<accession>A0AA40ZV69</accession>
<evidence type="ECO:0000313" key="1">
    <source>
        <dbReference type="EMBL" id="MBM6858354.1"/>
    </source>
</evidence>
<reference evidence="1 2" key="1">
    <citation type="journal article" date="2021" name="Sci. Rep.">
        <title>The distribution of antibiotic resistance genes in chicken gut microbiota commensals.</title>
        <authorList>
            <person name="Juricova H."/>
            <person name="Matiasovicova J."/>
            <person name="Kubasova T."/>
            <person name="Cejkova D."/>
            <person name="Rychlik I."/>
        </authorList>
    </citation>
    <scope>NUCLEOTIDE SEQUENCE [LARGE SCALE GENOMIC DNA]</scope>
    <source>
        <strain evidence="1 2">An421</strain>
    </source>
</reference>